<dbReference type="Proteomes" id="UP000291020">
    <property type="component" value="Unassembled WGS sequence"/>
</dbReference>
<dbReference type="InterPro" id="IPR008948">
    <property type="entry name" value="L-Aspartase-like"/>
</dbReference>
<name>A0A452HY38_9SAUR</name>
<proteinExistence type="predicted"/>
<organism evidence="2 3">
    <name type="scientific">Gopherus agassizii</name>
    <name type="common">Agassiz's desert tortoise</name>
    <dbReference type="NCBI Taxonomy" id="38772"/>
    <lineage>
        <taxon>Eukaryota</taxon>
        <taxon>Metazoa</taxon>
        <taxon>Chordata</taxon>
        <taxon>Craniata</taxon>
        <taxon>Vertebrata</taxon>
        <taxon>Euteleostomi</taxon>
        <taxon>Archelosauria</taxon>
        <taxon>Testudinata</taxon>
        <taxon>Testudines</taxon>
        <taxon>Cryptodira</taxon>
        <taxon>Durocryptodira</taxon>
        <taxon>Testudinoidea</taxon>
        <taxon>Testudinidae</taxon>
        <taxon>Gopherus</taxon>
    </lineage>
</organism>
<dbReference type="Pfam" id="PF00221">
    <property type="entry name" value="Lyase_aromatic"/>
    <property type="match status" value="1"/>
</dbReference>
<keyword evidence="3" id="KW-1185">Reference proteome</keyword>
<evidence type="ECO:0000313" key="3">
    <source>
        <dbReference type="Proteomes" id="UP000291020"/>
    </source>
</evidence>
<evidence type="ECO:0000256" key="1">
    <source>
        <dbReference type="SAM" id="SignalP"/>
    </source>
</evidence>
<evidence type="ECO:0008006" key="4">
    <source>
        <dbReference type="Google" id="ProtNLM"/>
    </source>
</evidence>
<feature type="chain" id="PRO_5019532705" description="Histidine ammonia-lyase" evidence="1">
    <location>
        <begin position="19"/>
        <end position="186"/>
    </location>
</feature>
<dbReference type="GO" id="GO:0003824">
    <property type="term" value="F:catalytic activity"/>
    <property type="evidence" value="ECO:0007669"/>
    <property type="project" value="InterPro"/>
</dbReference>
<dbReference type="Ensembl" id="ENSGAGT00000022854.1">
    <property type="protein sequence ID" value="ENSGAGP00000020063.1"/>
    <property type="gene ID" value="ENSGAGG00000014786.1"/>
</dbReference>
<sequence length="186" mass="21020">MWILHCSVLDSAIVSSSCLSIQYTIYSHWTFAVSENKALCHPSSVDSLSTSAATEDHVSMGGWAARKALKVIEHVEQVLAIELLAACQGIEFLRPLKTTTPLEKVYDLVRSVVRPWLKDRFMAPDIEAAHRLLVEQKVWEVAEPYIEKYRREHIPESRPVSPTAFSLDSLRMNKCVGTDHSDQNEL</sequence>
<protein>
    <recommendedName>
        <fullName evidence="4">Histidine ammonia-lyase</fullName>
    </recommendedName>
</protein>
<dbReference type="InterPro" id="IPR001106">
    <property type="entry name" value="Aromatic_Lyase"/>
</dbReference>
<reference evidence="3" key="1">
    <citation type="journal article" date="2017" name="PLoS ONE">
        <title>The Agassiz's desert tortoise genome provides a resource for the conservation of a threatened species.</title>
        <authorList>
            <person name="Tollis M."/>
            <person name="DeNardo D.F."/>
            <person name="Cornelius J.A."/>
            <person name="Dolby G.A."/>
            <person name="Edwards T."/>
            <person name="Henen B.T."/>
            <person name="Karl A.E."/>
            <person name="Murphy R.W."/>
            <person name="Kusumi K."/>
        </authorList>
    </citation>
    <scope>NUCLEOTIDE SEQUENCE [LARGE SCALE GENOMIC DNA]</scope>
</reference>
<dbReference type="Gene3D" id="1.20.200.10">
    <property type="entry name" value="Fumarase/aspartase (Central domain)"/>
    <property type="match status" value="1"/>
</dbReference>
<reference evidence="2" key="3">
    <citation type="submission" date="2025-09" db="UniProtKB">
        <authorList>
            <consortium name="Ensembl"/>
        </authorList>
    </citation>
    <scope>IDENTIFICATION</scope>
</reference>
<dbReference type="AlphaFoldDB" id="A0A452HY38"/>
<dbReference type="SUPFAM" id="SSF48557">
    <property type="entry name" value="L-aspartase-like"/>
    <property type="match status" value="1"/>
</dbReference>
<evidence type="ECO:0000313" key="2">
    <source>
        <dbReference type="Ensembl" id="ENSGAGP00000020063.1"/>
    </source>
</evidence>
<dbReference type="STRING" id="38772.ENSGAGP00000020063"/>
<feature type="signal peptide" evidence="1">
    <location>
        <begin position="1"/>
        <end position="18"/>
    </location>
</feature>
<dbReference type="PANTHER" id="PTHR10362">
    <property type="entry name" value="HISTIDINE AMMONIA-LYASE"/>
    <property type="match status" value="1"/>
</dbReference>
<keyword evidence="1" id="KW-0732">Signal</keyword>
<reference evidence="2" key="2">
    <citation type="submission" date="2025-08" db="UniProtKB">
        <authorList>
            <consortium name="Ensembl"/>
        </authorList>
    </citation>
    <scope>IDENTIFICATION</scope>
</reference>
<accession>A0A452HY38</accession>